<accession>A0A5C6RYN5</accession>
<dbReference type="InterPro" id="IPR045659">
    <property type="entry name" value="LptD_2"/>
</dbReference>
<dbReference type="GO" id="GO:1990351">
    <property type="term" value="C:transporter complex"/>
    <property type="evidence" value="ECO:0007669"/>
    <property type="project" value="TreeGrafter"/>
</dbReference>
<sequence length="936" mass="105941">MKTKLPIIILFLSLAYSSLQAQEPASPQDSIPPAAPKVDTLFAGGLLPAVVDTLPPEEGEEPVADSLRKDTMLPTFLDTLAVNTSLDMSSIILSKDSLDAPVDYSAVDSMIYDLANEQVHLYGQAQVNYTNISLKAAHIIFNWKTNIVTAEGMPDSLGRQAGLPEFADGGQSFTADSIRYNFNSKRGVVYEVVTQQEDVIVRGSRSKFLAQEPADSTGEAQNIVYSSDAIFTTCTHEEPHFGIRSRKQKVVPNKLVVVGPSNLEIMNVPTPVWLPFGFFPISQGRQTGLLFPRDYQFSPQWGFGLEGIGWYFPLGDHFNLSLTSRVYLKGTFGVDAISQYNKRYKYNGNFKLGYDIRRNEDDEGVITRPRSFIFQWNHQQDRSAHPTINFGGSINIQTNNYQQRVFNDQRVQNNQLRSNLTFSKTWRDKPLNFAASFNHSQNSNTGAVSVSFPNLQFQTQALNPFKRKNRAGPEKWYEAITLRYNAEARNRFEAVDSTLFTQETLDNAQFGVQQRVNAGTSFKVLRYFNLNPSVNYDEVWYLRTLRRDFDPSALRVDTLVDGGKVTFDTLSYGEVVERQVSGFEAYRQFNASISLNTQIFGTVRFGNGKLRGLRHVMKPSLSFGYTPDYTREELGYFREVRDPNTLDMFDRYSIFQGGIFGAPSASGEQMALSYSINNIFEAKYFSKKDSTEEKLKLFDNIIVSGNYNFAADSLQWSPVNLSGTTRMFKGMTTVGVRATFDPYNTDANGRRIDELRWKADQKLLRFDGASARFNTNITVGKIRALLFGEEEELVTETTAEEARERQDGRRERVEETDFLSLFENFRISHNMALEWDALADGRDTLFISTNAINFNGSVQLTPNWFINIGSFGYDFVRKGITYPSLGFTRDLHCWEAGASWQPQRGTYSFYIRVKPGSLDFLNIPYNRTNGDARGAF</sequence>
<name>A0A5C6RYN5_9BACT</name>
<evidence type="ECO:0000313" key="3">
    <source>
        <dbReference type="EMBL" id="TXB66482.1"/>
    </source>
</evidence>
<evidence type="ECO:0000313" key="4">
    <source>
        <dbReference type="Proteomes" id="UP000321580"/>
    </source>
</evidence>
<dbReference type="OrthoDB" id="9802320at2"/>
<dbReference type="Pfam" id="PF19838">
    <property type="entry name" value="LptD_2"/>
    <property type="match status" value="1"/>
</dbReference>
<keyword evidence="1" id="KW-0732">Signal</keyword>
<reference evidence="3 4" key="1">
    <citation type="submission" date="2019-08" db="EMBL/GenBank/DDBJ databases">
        <title>Genome of Phaeodactylibacter luteus.</title>
        <authorList>
            <person name="Bowman J.P."/>
        </authorList>
    </citation>
    <scope>NUCLEOTIDE SEQUENCE [LARGE SCALE GENOMIC DNA]</scope>
    <source>
        <strain evidence="3 4">KCTC 42180</strain>
    </source>
</reference>
<dbReference type="RefSeq" id="WP_147166271.1">
    <property type="nucleotide sequence ID" value="NZ_VOOR01000007.1"/>
</dbReference>
<dbReference type="GO" id="GO:0009279">
    <property type="term" value="C:cell outer membrane"/>
    <property type="evidence" value="ECO:0007669"/>
    <property type="project" value="TreeGrafter"/>
</dbReference>
<dbReference type="PANTHER" id="PTHR30189">
    <property type="entry name" value="LPS-ASSEMBLY PROTEIN"/>
    <property type="match status" value="1"/>
</dbReference>
<organism evidence="3 4">
    <name type="scientific">Phaeodactylibacter luteus</name>
    <dbReference type="NCBI Taxonomy" id="1564516"/>
    <lineage>
        <taxon>Bacteria</taxon>
        <taxon>Pseudomonadati</taxon>
        <taxon>Bacteroidota</taxon>
        <taxon>Saprospiria</taxon>
        <taxon>Saprospirales</taxon>
        <taxon>Haliscomenobacteraceae</taxon>
        <taxon>Phaeodactylibacter</taxon>
    </lineage>
</organism>
<dbReference type="InterPro" id="IPR050218">
    <property type="entry name" value="LptD"/>
</dbReference>
<feature type="signal peptide" evidence="1">
    <location>
        <begin position="1"/>
        <end position="21"/>
    </location>
</feature>
<dbReference type="Proteomes" id="UP000321580">
    <property type="component" value="Unassembled WGS sequence"/>
</dbReference>
<dbReference type="AlphaFoldDB" id="A0A5C6RYN5"/>
<feature type="domain" description="LPS-assembly protein LptD central" evidence="2">
    <location>
        <begin position="256"/>
        <end position="743"/>
    </location>
</feature>
<gene>
    <name evidence="3" type="ORF">FRY97_04635</name>
</gene>
<feature type="chain" id="PRO_5023082253" evidence="1">
    <location>
        <begin position="22"/>
        <end position="936"/>
    </location>
</feature>
<evidence type="ECO:0000259" key="2">
    <source>
        <dbReference type="Pfam" id="PF19838"/>
    </source>
</evidence>
<dbReference type="EMBL" id="VOOR01000007">
    <property type="protein sequence ID" value="TXB66482.1"/>
    <property type="molecule type" value="Genomic_DNA"/>
</dbReference>
<protein>
    <submittedName>
        <fullName evidence="3">LPS-assembly protein LptD</fullName>
    </submittedName>
</protein>
<comment type="caution">
    <text evidence="3">The sequence shown here is derived from an EMBL/GenBank/DDBJ whole genome shotgun (WGS) entry which is preliminary data.</text>
</comment>
<dbReference type="PANTHER" id="PTHR30189:SF1">
    <property type="entry name" value="LPS-ASSEMBLY PROTEIN LPTD"/>
    <property type="match status" value="1"/>
</dbReference>
<keyword evidence="4" id="KW-1185">Reference proteome</keyword>
<evidence type="ECO:0000256" key="1">
    <source>
        <dbReference type="SAM" id="SignalP"/>
    </source>
</evidence>
<proteinExistence type="predicted"/>